<gene>
    <name evidence="7 8" type="primary">L1</name>
</gene>
<keyword evidence="6 7" id="KW-1160">Virus entry into host cell</keyword>
<dbReference type="SUPFAM" id="SSF88648">
    <property type="entry name" value="Group I dsDNA viruses"/>
    <property type="match status" value="1"/>
</dbReference>
<dbReference type="GO" id="GO:0005198">
    <property type="term" value="F:structural molecule activity"/>
    <property type="evidence" value="ECO:0007669"/>
    <property type="project" value="UniProtKB-UniRule"/>
</dbReference>
<comment type="function">
    <text evidence="7 8">Forms an icosahedral capsid with a T=7 symmetry and a 50 nm diameter. The capsid is composed of 72 pentamers linked to each other by disulfide bonds and associated with L2 proteins. Binds to heparan sulfate proteoglycans on cell surface of basal layer keratinocytes to provide initial virion attachment. This binding mediates a conformational change in the virus capsid that facilitates efficient infection. The virion enters the host cell via endocytosis. During virus trafficking, L1 protein dissociates from the viral DNA and the genomic DNA is released to the host nucleus. The virion assembly takes place within the cell nucleus. Encapsulates the genomic DNA together with protein L2.</text>
</comment>
<evidence type="ECO:0000256" key="6">
    <source>
        <dbReference type="ARBA" id="ARBA00023296"/>
    </source>
</evidence>
<keyword evidence="7" id="KW-1164">Virus endocytosis by host</keyword>
<feature type="disulfide bond" description="Interchain (with Cys-177)" evidence="7">
    <location>
        <position position="436"/>
    </location>
</feature>
<keyword evidence="4 7" id="KW-0946">Virion</keyword>
<keyword evidence="3 7" id="KW-1161">Viral attachment to host cell</keyword>
<dbReference type="InterPro" id="IPR036973">
    <property type="entry name" value="Capsid_L1_sf_Papillomavir"/>
</dbReference>
<keyword evidence="5 7" id="KW-0426">Late protein</keyword>
<reference evidence="9" key="1">
    <citation type="journal article" date="2018" name="Nat. Med.">
        <title>Expanded skin virome in DOCK8-deficient patients.</title>
        <authorList>
            <consortium name="NISC Comparative Sequencing Program"/>
            <person name="Tirosh O."/>
            <person name="Conlan S."/>
            <person name="Deming C."/>
            <person name="Lee-Lin S.Q."/>
            <person name="Huang X."/>
            <person name="Su H.C."/>
            <person name="Freeman A.F."/>
            <person name="Segre J.A."/>
            <person name="Kong H.H."/>
        </authorList>
    </citation>
    <scope>NUCLEOTIDE SEQUENCE</scope>
    <source>
        <strain evidence="9">HPV-mSK_088</strain>
    </source>
</reference>
<proteinExistence type="inferred from homology"/>
<dbReference type="Pfam" id="PF00500">
    <property type="entry name" value="Late_protein_L1"/>
    <property type="match status" value="1"/>
</dbReference>
<dbReference type="InterPro" id="IPR002210">
    <property type="entry name" value="Capsid_L1_Papillomavir"/>
</dbReference>
<comment type="subcellular location">
    <subcellularLocation>
        <location evidence="7">Virion</location>
    </subcellularLocation>
    <subcellularLocation>
        <location evidence="7">Host nucleus</location>
    </subcellularLocation>
</comment>
<dbReference type="Gene3D" id="2.60.175.20">
    <property type="entry name" value="Major capsid L1 (late) superfamily, Papillomavirus"/>
    <property type="match status" value="2"/>
</dbReference>
<keyword evidence="1 7" id="KW-0167">Capsid protein</keyword>
<evidence type="ECO:0000256" key="5">
    <source>
        <dbReference type="ARBA" id="ARBA00022921"/>
    </source>
</evidence>
<evidence type="ECO:0000256" key="7">
    <source>
        <dbReference type="HAMAP-Rule" id="MF_04002"/>
    </source>
</evidence>
<dbReference type="InterPro" id="IPR011222">
    <property type="entry name" value="dsDNA_vir_gr_I_capsid"/>
</dbReference>
<evidence type="ECO:0000256" key="8">
    <source>
        <dbReference type="RuleBase" id="RU361248"/>
    </source>
</evidence>
<keyword evidence="2 7" id="KW-0945">Host-virus interaction</keyword>
<dbReference type="EMBL" id="MH777231">
    <property type="protein sequence ID" value="AYA93870.1"/>
    <property type="molecule type" value="Genomic_DNA"/>
</dbReference>
<feature type="disulfide bond" description="Interchain (with Cys-436)" evidence="7">
    <location>
        <position position="177"/>
    </location>
</feature>
<evidence type="ECO:0000256" key="3">
    <source>
        <dbReference type="ARBA" id="ARBA00022804"/>
    </source>
</evidence>
<name>A0A385PIS1_9PAPI</name>
<keyword evidence="7" id="KW-1015">Disulfide bond</keyword>
<dbReference type="GO" id="GO:0075509">
    <property type="term" value="P:endocytosis involved in viral entry into host cell"/>
    <property type="evidence" value="ECO:0007669"/>
    <property type="project" value="UniProtKB-KW"/>
</dbReference>
<dbReference type="GO" id="GO:0019062">
    <property type="term" value="P:virion attachment to host cell"/>
    <property type="evidence" value="ECO:0007669"/>
    <property type="project" value="UniProtKB-UniRule"/>
</dbReference>
<evidence type="ECO:0000256" key="1">
    <source>
        <dbReference type="ARBA" id="ARBA00022561"/>
    </source>
</evidence>
<keyword evidence="7" id="KW-1048">Host nucleus</keyword>
<dbReference type="GO" id="GO:0042025">
    <property type="term" value="C:host cell nucleus"/>
    <property type="evidence" value="ECO:0007669"/>
    <property type="project" value="UniProtKB-SubCell"/>
</dbReference>
<comment type="similarity">
    <text evidence="7 8">Belongs to the papillomaviridae L1 protein family.</text>
</comment>
<evidence type="ECO:0000313" key="9">
    <source>
        <dbReference type="EMBL" id="AYA93870.1"/>
    </source>
</evidence>
<keyword evidence="7" id="KW-1162">Viral penetration into host cytoplasm</keyword>
<dbReference type="GO" id="GO:0039620">
    <property type="term" value="C:T=7 icosahedral viral capsid"/>
    <property type="evidence" value="ECO:0007669"/>
    <property type="project" value="UniProtKB-UniRule"/>
</dbReference>
<dbReference type="PRINTS" id="PR00865">
    <property type="entry name" value="HPVCAPSIDL1"/>
</dbReference>
<dbReference type="HAMAP" id="MF_04002">
    <property type="entry name" value="PPV_L1"/>
    <property type="match status" value="1"/>
</dbReference>
<evidence type="ECO:0000256" key="2">
    <source>
        <dbReference type="ARBA" id="ARBA00022581"/>
    </source>
</evidence>
<protein>
    <recommendedName>
        <fullName evidence="7 8">Major capsid protein L1</fullName>
    </recommendedName>
</protein>
<keyword evidence="8" id="KW-1145">T=7 icosahedral capsid protein</keyword>
<accession>A0A385PIS1</accession>
<organism evidence="9">
    <name type="scientific">Human papillomavirus</name>
    <dbReference type="NCBI Taxonomy" id="10566"/>
    <lineage>
        <taxon>Viruses</taxon>
        <taxon>Monodnaviria</taxon>
        <taxon>Shotokuvirae</taxon>
        <taxon>Cossaviricota</taxon>
        <taxon>Papovaviricetes</taxon>
        <taxon>Zurhausenvirales</taxon>
        <taxon>Papillomaviridae</taxon>
    </lineage>
</organism>
<evidence type="ECO:0000256" key="4">
    <source>
        <dbReference type="ARBA" id="ARBA00022844"/>
    </source>
</evidence>
<sequence length="506" mass="57924">MSSLWLPSAGPLYLPPAKPTARVLRTDDYVTPTDVYFYASSDRLLTVGHPYFNVKENPQGNVTVPKVSANQYRVFRCRLPDPNRFALVDQKVYDPNTQRLVWRLSGVEIKRGGPLGIGTTGHPYFNKVGDTENPATYPNEEVADQRMNCSFDPKQIQMFIVGCIPPTGEYWDVAKPCNELDKGSCPPIQLVNSPIQDGDMGDIGFGHANFSRLQEDKAGVPLELVDTFSIWPDFLRMTSDIYGDAVFFWGKREHMFARHLWARAGTMGDAIPDNNAEFFLHPNGAPQNKLASFAYFPTPSGSLNTSDNQLFNKPYWLRKAQGTNNGICWENELFVTVFDNTRGTNFTISVMKENKTLDNTYQYNASEFKQYHRHVEEYELEFVFQLCKVKLDPDILAHINVMNPRILENWHLAFVPPPPQGIEDAYRYLKSAATRCPPEETDEEKQDPYNDLNFWIVDLREKFSSDLSQHPLGRKFMYQIGLLNGKRVRTDYTVKPKKSVKRKRSK</sequence>
<comment type="subunit">
    <text evidence="7">Self-assembles into homopentamers. The capsid has an icosahedral symmetry and consists of 72 capsomers, with each capsomer being a pentamer of L1. Interacts with the minor capsid protein L2; this interaction is necessary for viral genome encapsidation. Interacts with protein E2; this interaction enhances E2-dependent replication and transcription activation.</text>
</comment>